<evidence type="ECO:0000313" key="2">
    <source>
        <dbReference type="Proteomes" id="UP001444625"/>
    </source>
</evidence>
<accession>A0ABU9XGD2</accession>
<dbReference type="EMBL" id="JBDIML010000002">
    <property type="protein sequence ID" value="MEN2767333.1"/>
    <property type="molecule type" value="Genomic_DNA"/>
</dbReference>
<evidence type="ECO:0000313" key="1">
    <source>
        <dbReference type="EMBL" id="MEN2767333.1"/>
    </source>
</evidence>
<organism evidence="1 2">
    <name type="scientific">Ornithinibacillus xuwenensis</name>
    <dbReference type="NCBI Taxonomy" id="3144668"/>
    <lineage>
        <taxon>Bacteria</taxon>
        <taxon>Bacillati</taxon>
        <taxon>Bacillota</taxon>
        <taxon>Bacilli</taxon>
        <taxon>Bacillales</taxon>
        <taxon>Bacillaceae</taxon>
        <taxon>Ornithinibacillus</taxon>
    </lineage>
</organism>
<gene>
    <name evidence="1" type="ORF">ABC228_09035</name>
</gene>
<protein>
    <submittedName>
        <fullName evidence="1">Uncharacterized protein</fullName>
    </submittedName>
</protein>
<name>A0ABU9XGD2_9BACI</name>
<dbReference type="Proteomes" id="UP001444625">
    <property type="component" value="Unassembled WGS sequence"/>
</dbReference>
<proteinExistence type="predicted"/>
<comment type="caution">
    <text evidence="1">The sequence shown here is derived from an EMBL/GenBank/DDBJ whole genome shotgun (WGS) entry which is preliminary data.</text>
</comment>
<keyword evidence="2" id="KW-1185">Reference proteome</keyword>
<reference evidence="1 2" key="1">
    <citation type="submission" date="2024-05" db="EMBL/GenBank/DDBJ databases">
        <authorList>
            <person name="Haq I."/>
            <person name="Ullah Z."/>
            <person name="Ahmad R."/>
            <person name="Li M."/>
            <person name="Tong Y."/>
        </authorList>
    </citation>
    <scope>NUCLEOTIDE SEQUENCE [LARGE SCALE GENOMIC DNA]</scope>
    <source>
        <strain evidence="1 2">16A2E</strain>
    </source>
</reference>
<sequence>MNSDTNELKIIKLLTPLINKALSQTSIQNREDLLQELLLMILVYLRKSSKELPSFFQLLEQESNALINNSIDIVHKKVDGEDNN</sequence>
<dbReference type="RefSeq" id="WP_345824791.1">
    <property type="nucleotide sequence ID" value="NZ_JBDIML010000002.1"/>
</dbReference>